<keyword evidence="7 9" id="KW-0139">CF(1)</keyword>
<dbReference type="HAMAP" id="MF_00530">
    <property type="entry name" value="ATP_synth_epsil_bac"/>
    <property type="match status" value="1"/>
</dbReference>
<reference evidence="12 13" key="1">
    <citation type="submission" date="2020-05" db="EMBL/GenBank/DDBJ databases">
        <title>Complete genome sequence of Gemmatimonas greenlandica TET16.</title>
        <authorList>
            <person name="Zeng Y."/>
        </authorList>
    </citation>
    <scope>NUCLEOTIDE SEQUENCE [LARGE SCALE GENOMIC DNA]</scope>
    <source>
        <strain evidence="12 13">TET16</strain>
    </source>
</reference>
<dbReference type="Proteomes" id="UP000500938">
    <property type="component" value="Chromosome"/>
</dbReference>
<evidence type="ECO:0000256" key="2">
    <source>
        <dbReference type="ARBA" id="ARBA00004184"/>
    </source>
</evidence>
<keyword evidence="4 9" id="KW-0813">Transport</keyword>
<evidence type="ECO:0000256" key="7">
    <source>
        <dbReference type="ARBA" id="ARBA00023196"/>
    </source>
</evidence>
<feature type="domain" description="ATP synthase F1 complex delta/epsilon subunit N-terminal" evidence="11">
    <location>
        <begin position="5"/>
        <end position="83"/>
    </location>
</feature>
<proteinExistence type="inferred from homology"/>
<dbReference type="Gene3D" id="2.60.15.10">
    <property type="entry name" value="F0F1 ATP synthase delta/epsilon subunit, N-terminal"/>
    <property type="match status" value="1"/>
</dbReference>
<evidence type="ECO:0000259" key="11">
    <source>
        <dbReference type="Pfam" id="PF02823"/>
    </source>
</evidence>
<evidence type="ECO:0000313" key="13">
    <source>
        <dbReference type="Proteomes" id="UP000500938"/>
    </source>
</evidence>
<dbReference type="InterPro" id="IPR001469">
    <property type="entry name" value="ATP_synth_F1_dsu/esu"/>
</dbReference>
<keyword evidence="9" id="KW-1003">Cell membrane</keyword>
<comment type="function">
    <text evidence="1 9">Produces ATP from ADP in the presence of a proton gradient across the membrane.</text>
</comment>
<dbReference type="GO" id="GO:0012505">
    <property type="term" value="C:endomembrane system"/>
    <property type="evidence" value="ECO:0007669"/>
    <property type="project" value="UniProtKB-SubCell"/>
</dbReference>
<keyword evidence="6 9" id="KW-0472">Membrane</keyword>
<evidence type="ECO:0000256" key="5">
    <source>
        <dbReference type="ARBA" id="ARBA00023065"/>
    </source>
</evidence>
<dbReference type="Pfam" id="PF02823">
    <property type="entry name" value="ATP-synt_DE_N"/>
    <property type="match status" value="1"/>
</dbReference>
<evidence type="ECO:0000313" key="12">
    <source>
        <dbReference type="EMBL" id="QJR36068.1"/>
    </source>
</evidence>
<evidence type="ECO:0000256" key="8">
    <source>
        <dbReference type="ARBA" id="ARBA00023310"/>
    </source>
</evidence>
<keyword evidence="8 9" id="KW-0066">ATP synthesis</keyword>
<accession>A0A6M4IQ08</accession>
<organism evidence="12 13">
    <name type="scientific">Gemmatimonas groenlandica</name>
    <dbReference type="NCBI Taxonomy" id="2732249"/>
    <lineage>
        <taxon>Bacteria</taxon>
        <taxon>Pseudomonadati</taxon>
        <taxon>Gemmatimonadota</taxon>
        <taxon>Gemmatimonadia</taxon>
        <taxon>Gemmatimonadales</taxon>
        <taxon>Gemmatimonadaceae</taxon>
        <taxon>Gemmatimonas</taxon>
    </lineage>
</organism>
<dbReference type="PANTHER" id="PTHR13822:SF10">
    <property type="entry name" value="ATP SYNTHASE EPSILON CHAIN, CHLOROPLASTIC"/>
    <property type="match status" value="1"/>
</dbReference>
<dbReference type="InterPro" id="IPR020546">
    <property type="entry name" value="ATP_synth_F1_dsu/esu_N"/>
</dbReference>
<keyword evidence="13" id="KW-1185">Reference proteome</keyword>
<dbReference type="NCBIfam" id="TIGR01216">
    <property type="entry name" value="ATP_synt_epsi"/>
    <property type="match status" value="1"/>
</dbReference>
<dbReference type="AlphaFoldDB" id="A0A6M4IQ08"/>
<protein>
    <recommendedName>
        <fullName evidence="9">ATP synthase epsilon chain</fullName>
    </recommendedName>
    <alternativeName>
        <fullName evidence="9">ATP synthase F1 sector epsilon subunit</fullName>
    </alternativeName>
    <alternativeName>
        <fullName evidence="9">F-ATPase epsilon subunit</fullName>
    </alternativeName>
</protein>
<dbReference type="GO" id="GO:0005524">
    <property type="term" value="F:ATP binding"/>
    <property type="evidence" value="ECO:0007669"/>
    <property type="project" value="UniProtKB-UniRule"/>
</dbReference>
<dbReference type="PANTHER" id="PTHR13822">
    <property type="entry name" value="ATP SYNTHASE DELTA/EPSILON CHAIN"/>
    <property type="match status" value="1"/>
</dbReference>
<sequence length="89" mass="9468">MSDSLKVSVISPERVLFEGSARGVIAPTFDGEMGILPMHAPLMTLLGKGTLRLDTADGEKRFGIEGGFLQIIDDQVRVVTEHATAITAA</sequence>
<evidence type="ECO:0000256" key="6">
    <source>
        <dbReference type="ARBA" id="ARBA00023136"/>
    </source>
</evidence>
<dbReference type="GO" id="GO:0005886">
    <property type="term" value="C:plasma membrane"/>
    <property type="evidence" value="ECO:0007669"/>
    <property type="project" value="UniProtKB-SubCell"/>
</dbReference>
<comment type="subunit">
    <text evidence="9 10">F-type ATPases have 2 components, CF(1) - the catalytic core - and CF(0) - the membrane proton channel. CF(1) has five subunits: alpha(3), beta(3), gamma(1), delta(1), epsilon(1). CF(0) has three main subunits: a, b and c.</text>
</comment>
<keyword evidence="9" id="KW-0375">Hydrogen ion transport</keyword>
<gene>
    <name evidence="9 12" type="primary">atpC</name>
    <name evidence="12" type="ORF">HKW67_11380</name>
</gene>
<evidence type="ECO:0000256" key="1">
    <source>
        <dbReference type="ARBA" id="ARBA00003543"/>
    </source>
</evidence>
<dbReference type="GO" id="GO:0045259">
    <property type="term" value="C:proton-transporting ATP synthase complex"/>
    <property type="evidence" value="ECO:0007669"/>
    <property type="project" value="UniProtKB-KW"/>
</dbReference>
<comment type="similarity">
    <text evidence="3 9 10">Belongs to the ATPase epsilon chain family.</text>
</comment>
<keyword evidence="5 9" id="KW-0406">Ion transport</keyword>
<dbReference type="KEGG" id="ggr:HKW67_11380"/>
<comment type="subcellular location">
    <subcellularLocation>
        <location evidence="9">Cell membrane</location>
        <topology evidence="9">Peripheral membrane protein</topology>
    </subcellularLocation>
    <subcellularLocation>
        <location evidence="2">Endomembrane system</location>
        <topology evidence="2">Peripheral membrane protein</topology>
    </subcellularLocation>
</comment>
<dbReference type="InterPro" id="IPR036771">
    <property type="entry name" value="ATPsynth_dsu/esu_N"/>
</dbReference>
<dbReference type="RefSeq" id="WP_171225501.1">
    <property type="nucleotide sequence ID" value="NZ_CP053085.1"/>
</dbReference>
<evidence type="ECO:0000256" key="10">
    <source>
        <dbReference type="RuleBase" id="RU003656"/>
    </source>
</evidence>
<evidence type="ECO:0000256" key="9">
    <source>
        <dbReference type="HAMAP-Rule" id="MF_00530"/>
    </source>
</evidence>
<evidence type="ECO:0000256" key="4">
    <source>
        <dbReference type="ARBA" id="ARBA00022448"/>
    </source>
</evidence>
<dbReference type="CDD" id="cd12152">
    <property type="entry name" value="F1-ATPase_delta"/>
    <property type="match status" value="1"/>
</dbReference>
<dbReference type="EMBL" id="CP053085">
    <property type="protein sequence ID" value="QJR36068.1"/>
    <property type="molecule type" value="Genomic_DNA"/>
</dbReference>
<dbReference type="GO" id="GO:0046933">
    <property type="term" value="F:proton-transporting ATP synthase activity, rotational mechanism"/>
    <property type="evidence" value="ECO:0007669"/>
    <property type="project" value="UniProtKB-UniRule"/>
</dbReference>
<name>A0A6M4IQ08_9BACT</name>
<evidence type="ECO:0000256" key="3">
    <source>
        <dbReference type="ARBA" id="ARBA00005712"/>
    </source>
</evidence>
<dbReference type="SUPFAM" id="SSF51344">
    <property type="entry name" value="Epsilon subunit of F1F0-ATP synthase N-terminal domain"/>
    <property type="match status" value="1"/>
</dbReference>